<dbReference type="PANTHER" id="PTHR23179:SF28">
    <property type="entry name" value="RHO GTPASE-ACTIVATING PROTEIN 20"/>
    <property type="match status" value="1"/>
</dbReference>
<proteinExistence type="predicted"/>
<organism evidence="3 4">
    <name type="scientific">Oncorhynchus mykiss</name>
    <name type="common">Rainbow trout</name>
    <name type="synonym">Salmo gairdneri</name>
    <dbReference type="NCBI Taxonomy" id="8022"/>
    <lineage>
        <taxon>Eukaryota</taxon>
        <taxon>Metazoa</taxon>
        <taxon>Chordata</taxon>
        <taxon>Craniata</taxon>
        <taxon>Vertebrata</taxon>
        <taxon>Euteleostomi</taxon>
        <taxon>Actinopterygii</taxon>
        <taxon>Neopterygii</taxon>
        <taxon>Teleostei</taxon>
        <taxon>Protacanthopterygii</taxon>
        <taxon>Salmoniformes</taxon>
        <taxon>Salmonidae</taxon>
        <taxon>Salmoninae</taxon>
        <taxon>Oncorhynchus</taxon>
    </lineage>
</organism>
<feature type="domain" description="Rho-GAP" evidence="2">
    <location>
        <begin position="1"/>
        <end position="92"/>
    </location>
</feature>
<dbReference type="AlphaFoldDB" id="A0A060YWM5"/>
<gene>
    <name evidence="3" type="ORF">GSONMT00018713001</name>
</gene>
<feature type="region of interest" description="Disordered" evidence="1">
    <location>
        <begin position="103"/>
        <end position="122"/>
    </location>
</feature>
<name>A0A060YWM5_ONCMY</name>
<feature type="compositionally biased region" description="Polar residues" evidence="1">
    <location>
        <begin position="104"/>
        <end position="122"/>
    </location>
</feature>
<evidence type="ECO:0000313" key="4">
    <source>
        <dbReference type="Proteomes" id="UP000193380"/>
    </source>
</evidence>
<dbReference type="Proteomes" id="UP000193380">
    <property type="component" value="Unassembled WGS sequence"/>
</dbReference>
<evidence type="ECO:0000313" key="3">
    <source>
        <dbReference type="EMBL" id="CDQ96238.1"/>
    </source>
</evidence>
<reference evidence="3" key="1">
    <citation type="journal article" date="2014" name="Nat. Commun.">
        <title>The rainbow trout genome provides novel insights into evolution after whole-genome duplication in vertebrates.</title>
        <authorList>
            <person name="Berthelot C."/>
            <person name="Brunet F."/>
            <person name="Chalopin D."/>
            <person name="Juanchich A."/>
            <person name="Bernard M."/>
            <person name="Noel B."/>
            <person name="Bento P."/>
            <person name="Da Silva C."/>
            <person name="Labadie K."/>
            <person name="Alberti A."/>
            <person name="Aury J.M."/>
            <person name="Louis A."/>
            <person name="Dehais P."/>
            <person name="Bardou P."/>
            <person name="Montfort J."/>
            <person name="Klopp C."/>
            <person name="Cabau C."/>
            <person name="Gaspin C."/>
            <person name="Thorgaard G.H."/>
            <person name="Boussaha M."/>
            <person name="Quillet E."/>
            <person name="Guyomard R."/>
            <person name="Galiana D."/>
            <person name="Bobe J."/>
            <person name="Volff J.N."/>
            <person name="Genet C."/>
            <person name="Wincker P."/>
            <person name="Jaillon O."/>
            <person name="Roest Crollius H."/>
            <person name="Guiguen Y."/>
        </authorList>
    </citation>
    <scope>NUCLEOTIDE SEQUENCE [LARGE SCALE GENOMIC DNA]</scope>
</reference>
<dbReference type="PANTHER" id="PTHR23179">
    <property type="entry name" value="T-CELL ACTIVATION RHO GTPASE ACTIVATING PROTEIN-RELATED"/>
    <property type="match status" value="1"/>
</dbReference>
<protein>
    <recommendedName>
        <fullName evidence="2">Rho-GAP domain-containing protein</fullName>
    </recommendedName>
</protein>
<dbReference type="InterPro" id="IPR000198">
    <property type="entry name" value="RhoGAP_dom"/>
</dbReference>
<evidence type="ECO:0000256" key="1">
    <source>
        <dbReference type="SAM" id="MobiDB-lite"/>
    </source>
</evidence>
<dbReference type="PROSITE" id="PS50238">
    <property type="entry name" value="RHOGAP"/>
    <property type="match status" value="1"/>
</dbReference>
<dbReference type="InterPro" id="IPR008936">
    <property type="entry name" value="Rho_GTPase_activation_prot"/>
</dbReference>
<evidence type="ECO:0000259" key="2">
    <source>
        <dbReference type="PROSITE" id="PS50238"/>
    </source>
</evidence>
<sequence>MAQEEEEQRMQAIHRLVHLLPSDNLLLLRHVVAVLHCIQDNASDNQMNAFNLSVCIAPSMLWTPAPCSPEGEATKKVCELVRFLIENCRKVLGDDVPSLFSGFPQKSNSSDHGSGKQSQCIH</sequence>
<dbReference type="Gene3D" id="1.10.555.10">
    <property type="entry name" value="Rho GTPase activation protein"/>
    <property type="match status" value="1"/>
</dbReference>
<dbReference type="GO" id="GO:0005096">
    <property type="term" value="F:GTPase activator activity"/>
    <property type="evidence" value="ECO:0007669"/>
    <property type="project" value="TreeGrafter"/>
</dbReference>
<dbReference type="SUPFAM" id="SSF48350">
    <property type="entry name" value="GTPase activation domain, GAP"/>
    <property type="match status" value="1"/>
</dbReference>
<accession>A0A060YWM5</accession>
<reference evidence="3" key="2">
    <citation type="submission" date="2014-03" db="EMBL/GenBank/DDBJ databases">
        <authorList>
            <person name="Genoscope - CEA"/>
        </authorList>
    </citation>
    <scope>NUCLEOTIDE SEQUENCE</scope>
</reference>
<dbReference type="PaxDb" id="8022-A0A060YWM5"/>
<dbReference type="EMBL" id="FR924714">
    <property type="protein sequence ID" value="CDQ96238.1"/>
    <property type="molecule type" value="Genomic_DNA"/>
</dbReference>
<dbReference type="GO" id="GO:0007165">
    <property type="term" value="P:signal transduction"/>
    <property type="evidence" value="ECO:0007669"/>
    <property type="project" value="InterPro"/>
</dbReference>
<dbReference type="STRING" id="8022.A0A060YWM5"/>
<dbReference type="Pfam" id="PF00620">
    <property type="entry name" value="RhoGAP"/>
    <property type="match status" value="1"/>
</dbReference>